<keyword evidence="5" id="KW-0812">Transmembrane</keyword>
<evidence type="ECO:0000313" key="12">
    <source>
        <dbReference type="Proteomes" id="UP001295740"/>
    </source>
</evidence>
<keyword evidence="6" id="KW-0735">Signal-anchor</keyword>
<sequence>MRQFALRWLALMIPLAIFFLFLSRNTSAYTTVNKIVVPGTLIAAATRISNEAGEDRHAPHVDDAKTIDIGPFWRKWSQIMYDARPDPTTTVQLRGTASIFEPSDPNASRKPYYDLVSNERESLVSAIGRPHTRFVKELLENIAGDESIFQGRGIVMVGGGEYFGPAIVSIHMLRRAGCTLSVEVFVPDDDEYEVEVCESYLPKLNARCVVLAHILAQSSVDGAKLAIRHYQLKAPALLFSSFEEVLLLDSDSIPVADPTTDIFETEPYISSGLIVWPDFWGATESPKFWSVVGVPGFPANLPATSSEAGQLVVNKRTHLAPLLLATYYNVFGHLYYPLLSQGALGQGDKETFMAAAVVLNATYYRVKTPVGNIGRDDGRSYRGTAMVQHLPSDDLAKSQGKPGTVRPAFLHSNTPKMNAGHLVDEGDLVSADGKSRLRLLGSKSDQQKLFGFDLESSVWDLLVQTGCELAGVIRDWNSRKRLCDRLEEHHQKVFHDERQSPGGIYR</sequence>
<dbReference type="Proteomes" id="UP001295740">
    <property type="component" value="Unassembled WGS sequence"/>
</dbReference>
<keyword evidence="12" id="KW-1185">Reference proteome</keyword>
<keyword evidence="8" id="KW-0333">Golgi apparatus</keyword>
<dbReference type="InterPro" id="IPR022751">
    <property type="entry name" value="Alpha_mannosyltransferase"/>
</dbReference>
<evidence type="ECO:0000256" key="3">
    <source>
        <dbReference type="ARBA" id="ARBA00009105"/>
    </source>
</evidence>
<evidence type="ECO:0000256" key="2">
    <source>
        <dbReference type="ARBA" id="ARBA00004922"/>
    </source>
</evidence>
<evidence type="ECO:0000256" key="10">
    <source>
        <dbReference type="SAM" id="SignalP"/>
    </source>
</evidence>
<name>A0AAI8VT17_9PEZI</name>
<protein>
    <submittedName>
        <fullName evidence="11">Uu.00g060230.m01.CDS01</fullName>
    </submittedName>
</protein>
<evidence type="ECO:0000256" key="4">
    <source>
        <dbReference type="ARBA" id="ARBA00022679"/>
    </source>
</evidence>
<evidence type="ECO:0000313" key="11">
    <source>
        <dbReference type="EMBL" id="CAJ2510123.1"/>
    </source>
</evidence>
<dbReference type="PANTHER" id="PTHR31646:SF1">
    <property type="entry name" value="ALPHA-1,2-MANNOSYLTRANSFERASE MNN2"/>
    <property type="match status" value="1"/>
</dbReference>
<keyword evidence="10" id="KW-0732">Signal</keyword>
<keyword evidence="7" id="KW-1133">Transmembrane helix</keyword>
<keyword evidence="9" id="KW-0472">Membrane</keyword>
<dbReference type="AlphaFoldDB" id="A0AAI8VT17"/>
<evidence type="ECO:0000256" key="5">
    <source>
        <dbReference type="ARBA" id="ARBA00022692"/>
    </source>
</evidence>
<organism evidence="11 12">
    <name type="scientific">Anthostomella pinea</name>
    <dbReference type="NCBI Taxonomy" id="933095"/>
    <lineage>
        <taxon>Eukaryota</taxon>
        <taxon>Fungi</taxon>
        <taxon>Dikarya</taxon>
        <taxon>Ascomycota</taxon>
        <taxon>Pezizomycotina</taxon>
        <taxon>Sordariomycetes</taxon>
        <taxon>Xylariomycetidae</taxon>
        <taxon>Xylariales</taxon>
        <taxon>Xylariaceae</taxon>
        <taxon>Anthostomella</taxon>
    </lineage>
</organism>
<gene>
    <name evidence="11" type="ORF">KHLLAP_LOCUS10591</name>
</gene>
<keyword evidence="4" id="KW-0808">Transferase</keyword>
<accession>A0AAI8VT17</accession>
<evidence type="ECO:0000256" key="8">
    <source>
        <dbReference type="ARBA" id="ARBA00023034"/>
    </source>
</evidence>
<evidence type="ECO:0000256" key="9">
    <source>
        <dbReference type="ARBA" id="ARBA00023136"/>
    </source>
</evidence>
<reference evidence="11" key="1">
    <citation type="submission" date="2023-10" db="EMBL/GenBank/DDBJ databases">
        <authorList>
            <person name="Hackl T."/>
        </authorList>
    </citation>
    <scope>NUCLEOTIDE SEQUENCE</scope>
</reference>
<evidence type="ECO:0000256" key="6">
    <source>
        <dbReference type="ARBA" id="ARBA00022968"/>
    </source>
</evidence>
<dbReference type="SUPFAM" id="SSF53448">
    <property type="entry name" value="Nucleotide-diphospho-sugar transferases"/>
    <property type="match status" value="1"/>
</dbReference>
<feature type="chain" id="PRO_5042574983" evidence="10">
    <location>
        <begin position="29"/>
        <end position="506"/>
    </location>
</feature>
<dbReference type="PANTHER" id="PTHR31646">
    <property type="entry name" value="ALPHA-1,2-MANNOSYLTRANSFERASE MNN2"/>
    <property type="match status" value="1"/>
</dbReference>
<feature type="signal peptide" evidence="10">
    <location>
        <begin position="1"/>
        <end position="28"/>
    </location>
</feature>
<dbReference type="EMBL" id="CAUWAG010000013">
    <property type="protein sequence ID" value="CAJ2510123.1"/>
    <property type="molecule type" value="Genomic_DNA"/>
</dbReference>
<dbReference type="Pfam" id="PF11051">
    <property type="entry name" value="Mannosyl_trans3"/>
    <property type="match status" value="2"/>
</dbReference>
<comment type="subcellular location">
    <subcellularLocation>
        <location evidence="1">Golgi apparatus membrane</location>
        <topology evidence="1">Single-pass type II membrane protein</topology>
    </subcellularLocation>
</comment>
<comment type="pathway">
    <text evidence="2">Protein modification; protein glycosylation.</text>
</comment>
<evidence type="ECO:0000256" key="7">
    <source>
        <dbReference type="ARBA" id="ARBA00022989"/>
    </source>
</evidence>
<comment type="similarity">
    <text evidence="3">Belongs to the MNN1/MNT family.</text>
</comment>
<dbReference type="GO" id="GO:0000026">
    <property type="term" value="F:alpha-1,2-mannosyltransferase activity"/>
    <property type="evidence" value="ECO:0007669"/>
    <property type="project" value="TreeGrafter"/>
</dbReference>
<evidence type="ECO:0000256" key="1">
    <source>
        <dbReference type="ARBA" id="ARBA00004323"/>
    </source>
</evidence>
<proteinExistence type="inferred from homology"/>
<dbReference type="InterPro" id="IPR029044">
    <property type="entry name" value="Nucleotide-diphossugar_trans"/>
</dbReference>
<dbReference type="GO" id="GO:0046354">
    <property type="term" value="P:mannan biosynthetic process"/>
    <property type="evidence" value="ECO:0007669"/>
    <property type="project" value="TreeGrafter"/>
</dbReference>
<comment type="caution">
    <text evidence="11">The sequence shown here is derived from an EMBL/GenBank/DDBJ whole genome shotgun (WGS) entry which is preliminary data.</text>
</comment>
<dbReference type="GO" id="GO:0000139">
    <property type="term" value="C:Golgi membrane"/>
    <property type="evidence" value="ECO:0007669"/>
    <property type="project" value="UniProtKB-SubCell"/>
</dbReference>